<comment type="catalytic activity">
    <reaction evidence="11">
        <text>DNA(n) + a 2'-deoxyribonucleoside 5'-triphosphate = DNA(n+1) + diphosphate</text>
        <dbReference type="Rhea" id="RHEA:22508"/>
        <dbReference type="Rhea" id="RHEA-COMP:17339"/>
        <dbReference type="Rhea" id="RHEA-COMP:17340"/>
        <dbReference type="ChEBI" id="CHEBI:33019"/>
        <dbReference type="ChEBI" id="CHEBI:61560"/>
        <dbReference type="ChEBI" id="CHEBI:173112"/>
        <dbReference type="EC" id="2.7.7.7"/>
    </reaction>
</comment>
<evidence type="ECO:0000256" key="10">
    <source>
        <dbReference type="ARBA" id="ARBA00023125"/>
    </source>
</evidence>
<evidence type="ECO:0000256" key="2">
    <source>
        <dbReference type="ARBA" id="ARBA00012417"/>
    </source>
</evidence>
<evidence type="ECO:0000256" key="3">
    <source>
        <dbReference type="ARBA" id="ARBA00022679"/>
    </source>
</evidence>
<keyword evidence="8" id="KW-0239">DNA-directed DNA polymerase</keyword>
<evidence type="ECO:0000256" key="6">
    <source>
        <dbReference type="ARBA" id="ARBA00022722"/>
    </source>
</evidence>
<dbReference type="SUPFAM" id="SSF53098">
    <property type="entry name" value="Ribonuclease H-like"/>
    <property type="match status" value="1"/>
</dbReference>
<comment type="similarity">
    <text evidence="1">Belongs to the DNA polymerase type-B family.</text>
</comment>
<dbReference type="EMBL" id="HM452125">
    <property type="protein sequence ID" value="ADM79813.1"/>
    <property type="molecule type" value="Genomic_DNA"/>
</dbReference>
<dbReference type="InterPro" id="IPR036397">
    <property type="entry name" value="RNaseH_sf"/>
</dbReference>
<keyword evidence="3" id="KW-0808">Transferase</keyword>
<dbReference type="SMART" id="SM00486">
    <property type="entry name" value="POLBc"/>
    <property type="match status" value="1"/>
</dbReference>
<keyword evidence="15" id="KW-1185">Reference proteome</keyword>
<dbReference type="RefSeq" id="YP_003969259.1">
    <property type="nucleotide sequence ID" value="NC_014635.1"/>
</dbReference>
<evidence type="ECO:0000259" key="13">
    <source>
        <dbReference type="Pfam" id="PF03104"/>
    </source>
</evidence>
<keyword evidence="10" id="KW-0238">DNA-binding</keyword>
<evidence type="ECO:0000313" key="14">
    <source>
        <dbReference type="EMBL" id="ADM79813.1"/>
    </source>
</evidence>
<dbReference type="GO" id="GO:0006261">
    <property type="term" value="P:DNA-templated DNA replication"/>
    <property type="evidence" value="ECO:0007669"/>
    <property type="project" value="TreeGrafter"/>
</dbReference>
<name>E1A1T9_9CAUD</name>
<accession>E1A1T9</accession>
<gene>
    <name evidence="14" type="ORF">phiAS4_ORF0241</name>
</gene>
<keyword evidence="5" id="KW-0235">DNA replication</keyword>
<evidence type="ECO:0000256" key="4">
    <source>
        <dbReference type="ARBA" id="ARBA00022695"/>
    </source>
</evidence>
<dbReference type="GO" id="GO:0004518">
    <property type="term" value="F:nuclease activity"/>
    <property type="evidence" value="ECO:0007669"/>
    <property type="project" value="UniProtKB-KW"/>
</dbReference>
<dbReference type="GO" id="GO:0016787">
    <property type="term" value="F:hydrolase activity"/>
    <property type="evidence" value="ECO:0007669"/>
    <property type="project" value="UniProtKB-KW"/>
</dbReference>
<dbReference type="InterPro" id="IPR023211">
    <property type="entry name" value="DNA_pol_palm_dom_sf"/>
</dbReference>
<evidence type="ECO:0000256" key="11">
    <source>
        <dbReference type="ARBA" id="ARBA00049244"/>
    </source>
</evidence>
<dbReference type="GO" id="GO:0003677">
    <property type="term" value="F:DNA binding"/>
    <property type="evidence" value="ECO:0007669"/>
    <property type="project" value="UniProtKB-KW"/>
</dbReference>
<feature type="domain" description="DNA-directed DNA polymerase family B multifunctional" evidence="12">
    <location>
        <begin position="353"/>
        <end position="478"/>
    </location>
</feature>
<dbReference type="Gene3D" id="1.10.287.690">
    <property type="entry name" value="Helix hairpin bin"/>
    <property type="match status" value="1"/>
</dbReference>
<dbReference type="Gene3D" id="3.30.420.10">
    <property type="entry name" value="Ribonuclease H-like superfamily/Ribonuclease H"/>
    <property type="match status" value="1"/>
</dbReference>
<dbReference type="GO" id="GO:0039693">
    <property type="term" value="P:viral DNA genome replication"/>
    <property type="evidence" value="ECO:0007669"/>
    <property type="project" value="UniProtKB-KW"/>
</dbReference>
<evidence type="ECO:0000256" key="8">
    <source>
        <dbReference type="ARBA" id="ARBA00022932"/>
    </source>
</evidence>
<proteinExistence type="inferred from homology"/>
<dbReference type="InterPro" id="IPR050240">
    <property type="entry name" value="DNA_pol_type-B"/>
</dbReference>
<feature type="domain" description="DNA-directed DNA polymerase family B exonuclease" evidence="13">
    <location>
        <begin position="112"/>
        <end position="279"/>
    </location>
</feature>
<dbReference type="InterPro" id="IPR006133">
    <property type="entry name" value="DNA-dir_DNA_pol_B_exonuc"/>
</dbReference>
<evidence type="ECO:0000259" key="12">
    <source>
        <dbReference type="Pfam" id="PF00136"/>
    </source>
</evidence>
<protein>
    <recommendedName>
        <fullName evidence="2">DNA-directed DNA polymerase</fullName>
        <ecNumber evidence="2">2.7.7.7</ecNumber>
    </recommendedName>
</protein>
<dbReference type="EC" id="2.7.7.7" evidence="2"/>
<evidence type="ECO:0000256" key="1">
    <source>
        <dbReference type="ARBA" id="ARBA00005755"/>
    </source>
</evidence>
<dbReference type="GO" id="GO:0000166">
    <property type="term" value="F:nucleotide binding"/>
    <property type="evidence" value="ECO:0007669"/>
    <property type="project" value="InterPro"/>
</dbReference>
<dbReference type="InterPro" id="IPR043502">
    <property type="entry name" value="DNA/RNA_pol_sf"/>
</dbReference>
<dbReference type="Pfam" id="PF03104">
    <property type="entry name" value="DNA_pol_B_exo1"/>
    <property type="match status" value="1"/>
</dbReference>
<evidence type="ECO:0000313" key="15">
    <source>
        <dbReference type="Proteomes" id="UP000002235"/>
    </source>
</evidence>
<dbReference type="InterPro" id="IPR006172">
    <property type="entry name" value="DNA-dir_DNA_pol_B"/>
</dbReference>
<dbReference type="InterPro" id="IPR006134">
    <property type="entry name" value="DNA-dir_DNA_pol_B_multi_dom"/>
</dbReference>
<dbReference type="Pfam" id="PF00136">
    <property type="entry name" value="DNA_pol_B"/>
    <property type="match status" value="1"/>
</dbReference>
<keyword evidence="9" id="KW-1194">Viral DNA replication</keyword>
<dbReference type="GO" id="GO:0003887">
    <property type="term" value="F:DNA-directed DNA polymerase activity"/>
    <property type="evidence" value="ECO:0007669"/>
    <property type="project" value="UniProtKB-KW"/>
</dbReference>
<keyword evidence="7" id="KW-0378">Hydrolase</keyword>
<evidence type="ECO:0000256" key="9">
    <source>
        <dbReference type="ARBA" id="ARBA00023109"/>
    </source>
</evidence>
<dbReference type="Proteomes" id="UP000002235">
    <property type="component" value="Segment"/>
</dbReference>
<dbReference type="PANTHER" id="PTHR10322">
    <property type="entry name" value="DNA POLYMERASE CATALYTIC SUBUNIT"/>
    <property type="match status" value="1"/>
</dbReference>
<dbReference type="KEGG" id="vg:9861376"/>
<dbReference type="SUPFAM" id="SSF56672">
    <property type="entry name" value="DNA/RNA polymerases"/>
    <property type="match status" value="1"/>
</dbReference>
<dbReference type="GeneID" id="9861376"/>
<dbReference type="PANTHER" id="PTHR10322:SF23">
    <property type="entry name" value="DNA POLYMERASE DELTA CATALYTIC SUBUNIT"/>
    <property type="match status" value="1"/>
</dbReference>
<reference evidence="14 15" key="1">
    <citation type="journal article" date="2012" name="Arch. Virol.">
        <title>Complete genomic sequence of a T4-like bacteriophage, phiAS4, infecting Aeromonas salmonicida subsp. salmonicida.</title>
        <authorList>
            <person name="Kim J.H."/>
            <person name="Son J.S."/>
            <person name="Choi Y.J."/>
            <person name="Choresca C.H."/>
            <person name="Shin S.P."/>
            <person name="Han J.E."/>
            <person name="Jun J.W."/>
            <person name="Park S.C."/>
        </authorList>
    </citation>
    <scope>NUCLEOTIDE SEQUENCE [LARGE SCALE GENOMIC DNA]</scope>
</reference>
<organism evidence="14 15">
    <name type="scientific">Aeromonas phage phiAS4</name>
    <dbReference type="NCBI Taxonomy" id="879628"/>
    <lineage>
        <taxon>Viruses</taxon>
        <taxon>Duplodnaviria</taxon>
        <taxon>Heunggongvirae</taxon>
        <taxon>Uroviricota</taxon>
        <taxon>Caudoviricetes</taxon>
        <taxon>Pantevenvirales</taxon>
        <taxon>Straboviridae</taxon>
        <taxon>Tulanevirus</taxon>
        <taxon>Tulanevirus as4</taxon>
    </lineage>
</organism>
<keyword evidence="6" id="KW-0540">Nuclease</keyword>
<evidence type="ECO:0000256" key="7">
    <source>
        <dbReference type="ARBA" id="ARBA00022801"/>
    </source>
</evidence>
<keyword evidence="4" id="KW-0548">Nucleotidyltransferase</keyword>
<dbReference type="Gene3D" id="3.90.1600.10">
    <property type="entry name" value="Palm domain of DNA polymerase"/>
    <property type="match status" value="1"/>
</dbReference>
<evidence type="ECO:0000256" key="5">
    <source>
        <dbReference type="ARBA" id="ARBA00022705"/>
    </source>
</evidence>
<sequence length="524" mass="60305">MQHYTNIEVIGNTIFERYVKDGVRLSRKTNYQPTLFHHAAPGVETKHKDIYGRFCVPKKHENIWEAKQWQKRMAEIGQDAMGMDDYCISYISDNYRGVIDFDRDNVIIDVVDIEVTAPEFPDPKFAKYEIDMISHVRLHEGKKTYYIFDLVKDVGHWDPSKSVLDKYILDNVVYMPFDTEIDLLLNYIQLWKSSTPDLVFGWNSEGFDIPYIITRIINILGESAANQLSPYGKISSKTITNMYGEKTIYRIHGVALMDYMDVFKKFSFTVMPDYKLGNVGYREVKADKLEYDGPINKFRAADHQRYVDYCVRDTDIILLIDGRRCFIDLILSLCYYAKIRFEDVLGTIKVWDSIIFNSLVEKNVVIPMMKASPKQSFPGAYVKEPVPGAYRYGMSFDLTSLYPSILRLLNISPEMIAGMFAPAHLDDYINKTAPKPSEVYSCAPNGMMYKRGEVGVLPAETEKVFLQRKAEKKMMLAAIRNQEAIKKNSGFQGRKGRPLMFRFRMGVILCTHLGGITLCGTFTK</sequence>
<dbReference type="Gene3D" id="3.30.342.10">
    <property type="entry name" value="DNA Polymerase, chain B, domain 1"/>
    <property type="match status" value="1"/>
</dbReference>
<dbReference type="InterPro" id="IPR012337">
    <property type="entry name" value="RNaseH-like_sf"/>
</dbReference>